<dbReference type="GeneID" id="110240334"/>
<dbReference type="Proteomes" id="UP000887567">
    <property type="component" value="Unplaced"/>
</dbReference>
<dbReference type="Pfam" id="PF15711">
    <property type="entry name" value="ILEI"/>
    <property type="match status" value="1"/>
</dbReference>
<organism evidence="2 3">
    <name type="scientific">Exaiptasia diaphana</name>
    <name type="common">Tropical sea anemone</name>
    <name type="synonym">Aiptasia pulchella</name>
    <dbReference type="NCBI Taxonomy" id="2652724"/>
    <lineage>
        <taxon>Eukaryota</taxon>
        <taxon>Metazoa</taxon>
        <taxon>Cnidaria</taxon>
        <taxon>Anthozoa</taxon>
        <taxon>Hexacorallia</taxon>
        <taxon>Actiniaria</taxon>
        <taxon>Aiptasiidae</taxon>
        <taxon>Exaiptasia</taxon>
    </lineage>
</organism>
<dbReference type="AlphaFoldDB" id="A0A913XB73"/>
<dbReference type="KEGG" id="epa:110240334"/>
<feature type="domain" description="ILEI/PANDER" evidence="1">
    <location>
        <begin position="17"/>
        <end position="110"/>
    </location>
</feature>
<evidence type="ECO:0000313" key="3">
    <source>
        <dbReference type="Proteomes" id="UP000887567"/>
    </source>
</evidence>
<dbReference type="InterPro" id="IPR039477">
    <property type="entry name" value="ILEI/PANDER_dom"/>
</dbReference>
<dbReference type="EnsemblMetazoa" id="XM_021046134.2">
    <property type="protein sequence ID" value="XP_020901793.1"/>
    <property type="gene ID" value="LOC110240334"/>
</dbReference>
<keyword evidence="3" id="KW-1185">Reference proteome</keyword>
<proteinExistence type="predicted"/>
<accession>A0A913XB73</accession>
<evidence type="ECO:0000259" key="1">
    <source>
        <dbReference type="Pfam" id="PF15711"/>
    </source>
</evidence>
<evidence type="ECO:0000313" key="2">
    <source>
        <dbReference type="EnsemblMetazoa" id="XP_020901793.1"/>
    </source>
</evidence>
<dbReference type="RefSeq" id="XP_020901793.1">
    <property type="nucleotide sequence ID" value="XM_021046134.2"/>
</dbReference>
<reference evidence="2" key="1">
    <citation type="submission" date="2022-11" db="UniProtKB">
        <authorList>
            <consortium name="EnsemblMetazoa"/>
        </authorList>
    </citation>
    <scope>IDENTIFICATION</scope>
</reference>
<protein>
    <recommendedName>
        <fullName evidence="1">ILEI/PANDER domain-containing protein</fullName>
    </recommendedName>
</protein>
<sequence>MTLEFHVKGALYQHDRDGINILVLNNDGSINTPVTGFTSADQLSYYISSLSPGKIVLMGVHIKGIAQDNHMPDSQTFTQSIAALKSIGSSLTAYNQIEGKPGWALIGCKDEQKPWIAESLTDTPLTAAIPHLK</sequence>
<name>A0A913XB73_EXADI</name>